<evidence type="ECO:0000313" key="1">
    <source>
        <dbReference type="EMBL" id="BDI28157.1"/>
    </source>
</evidence>
<proteinExistence type="predicted"/>
<dbReference type="RefSeq" id="WP_119320105.1">
    <property type="nucleotide sequence ID" value="NZ_AP025739.1"/>
</dbReference>
<dbReference type="EMBL" id="AP025739">
    <property type="protein sequence ID" value="BDI28157.1"/>
    <property type="molecule type" value="Genomic_DNA"/>
</dbReference>
<protein>
    <submittedName>
        <fullName evidence="1">Uncharacterized protein</fullName>
    </submittedName>
</protein>
<dbReference type="Proteomes" id="UP000287394">
    <property type="component" value="Chromosome"/>
</dbReference>
<name>A0A402CRU2_9BACT</name>
<sequence>MSQNLSASVSASRFHPFRAGLRAARANLAPSLLIQLGMLLVVVGYYTVPAVRHALSSVAGVKAHLGYGFSIFSAVIAGAVIPECLTIVFYQKGRARRKNFENLLFTMPYWGANGFFVDVFYHCQALWFGSVASVPVVAKKFLVDMLCYNPLFSTPLAAICYQWKNGGYRADALRGAASWRFYKERVIPPLVTCWGTWIPIVILIYALPSLLQIPLYSLALSLWVLLLTHVTSSHEDDV</sequence>
<keyword evidence="2" id="KW-1185">Reference proteome</keyword>
<reference evidence="1 2" key="1">
    <citation type="journal article" date="2019" name="Int. J. Syst. Evol. Microbiol.">
        <title>Capsulimonas corticalis gen. nov., sp. nov., an aerobic capsulated bacterium, of a novel bacterial order, Capsulimonadales ord. nov., of the class Armatimonadia of the phylum Armatimonadetes.</title>
        <authorList>
            <person name="Li J."/>
            <person name="Kudo C."/>
            <person name="Tonouchi A."/>
        </authorList>
    </citation>
    <scope>NUCLEOTIDE SEQUENCE [LARGE SCALE GENOMIC DNA]</scope>
    <source>
        <strain evidence="1 2">AX-7</strain>
    </source>
</reference>
<dbReference type="KEGG" id="ccot:CCAX7_002080"/>
<evidence type="ECO:0000313" key="2">
    <source>
        <dbReference type="Proteomes" id="UP000287394"/>
    </source>
</evidence>
<organism evidence="1 2">
    <name type="scientific">Capsulimonas corticalis</name>
    <dbReference type="NCBI Taxonomy" id="2219043"/>
    <lineage>
        <taxon>Bacteria</taxon>
        <taxon>Bacillati</taxon>
        <taxon>Armatimonadota</taxon>
        <taxon>Armatimonadia</taxon>
        <taxon>Capsulimonadales</taxon>
        <taxon>Capsulimonadaceae</taxon>
        <taxon>Capsulimonas</taxon>
    </lineage>
</organism>
<accession>A0A402CRU2</accession>
<dbReference type="OrthoDB" id="190277at2"/>
<dbReference type="AlphaFoldDB" id="A0A402CRU2"/>
<gene>
    <name evidence="1" type="ORF">CCAX7_002080</name>
</gene>